<organism evidence="1 2">
    <name type="scientific">Brevibacillus brevis</name>
    <name type="common">Bacillus brevis</name>
    <dbReference type="NCBI Taxonomy" id="1393"/>
    <lineage>
        <taxon>Bacteria</taxon>
        <taxon>Bacillati</taxon>
        <taxon>Bacillota</taxon>
        <taxon>Bacilli</taxon>
        <taxon>Bacillales</taxon>
        <taxon>Paenibacillaceae</taxon>
        <taxon>Brevibacillus</taxon>
    </lineage>
</organism>
<evidence type="ECO:0000313" key="2">
    <source>
        <dbReference type="Proteomes" id="UP001256827"/>
    </source>
</evidence>
<dbReference type="Proteomes" id="UP001256827">
    <property type="component" value="Chromosome"/>
</dbReference>
<dbReference type="RefSeq" id="WP_310763378.1">
    <property type="nucleotide sequence ID" value="NZ_CP134050.1"/>
</dbReference>
<gene>
    <name evidence="1" type="ORF">RGB73_15305</name>
</gene>
<reference evidence="1 2" key="1">
    <citation type="submission" date="2023-09" db="EMBL/GenBank/DDBJ databases">
        <title>Complete Genome and Methylome dissection of Bacillus brevis NEB573 original source of BbsI restriction endonuclease.</title>
        <authorList>
            <person name="Fomenkov A."/>
            <person name="Roberts R.D."/>
        </authorList>
    </citation>
    <scope>NUCLEOTIDE SEQUENCE [LARGE SCALE GENOMIC DNA]</scope>
    <source>
        <strain evidence="1 2">NEB573</strain>
    </source>
</reference>
<evidence type="ECO:0000313" key="1">
    <source>
        <dbReference type="EMBL" id="WNC12110.1"/>
    </source>
</evidence>
<keyword evidence="2" id="KW-1185">Reference proteome</keyword>
<protein>
    <submittedName>
        <fullName evidence="1">Uncharacterized protein</fullName>
    </submittedName>
</protein>
<dbReference type="EMBL" id="CP134050">
    <property type="protein sequence ID" value="WNC12110.1"/>
    <property type="molecule type" value="Genomic_DNA"/>
</dbReference>
<sequence length="69" mass="7552">MAQFDVGLVHRLADQMEGIASDIKKHVNSPDQLKQDIKRMNSVVESFQTLTQAASQSGSNPIANQNDVV</sequence>
<accession>A0ABY9SWA8</accession>
<name>A0ABY9SWA8_BREBE</name>
<proteinExistence type="predicted"/>